<protein>
    <submittedName>
        <fullName evidence="2">Uncharacterized protein</fullName>
    </submittedName>
</protein>
<dbReference type="EMBL" id="JAYRBN010000116">
    <property type="protein sequence ID" value="KAL2721435.1"/>
    <property type="molecule type" value="Genomic_DNA"/>
</dbReference>
<evidence type="ECO:0000256" key="1">
    <source>
        <dbReference type="SAM" id="MobiDB-lite"/>
    </source>
</evidence>
<dbReference type="Proteomes" id="UP001607303">
    <property type="component" value="Unassembled WGS sequence"/>
</dbReference>
<accession>A0ABD2ANL0</accession>
<feature type="compositionally biased region" description="Basic residues" evidence="1">
    <location>
        <begin position="38"/>
        <end position="47"/>
    </location>
</feature>
<comment type="caution">
    <text evidence="2">The sequence shown here is derived from an EMBL/GenBank/DDBJ whole genome shotgun (WGS) entry which is preliminary data.</text>
</comment>
<name>A0ABD2ANL0_VESMC</name>
<sequence>MDTASRRPCFFPVVRFKYDANGIYLSSGSHESEPRSSSKIRQKRKDKEKKTMQRKGCSGKNKRREERFEEEENAFD</sequence>
<reference evidence="2 3" key="1">
    <citation type="journal article" date="2024" name="Ann. Entomol. Soc. Am.">
        <title>Genomic analyses of the southern and eastern yellowjacket wasps (Hymenoptera: Vespidae) reveal evolutionary signatures of social life.</title>
        <authorList>
            <person name="Catto M.A."/>
            <person name="Caine P.B."/>
            <person name="Orr S.E."/>
            <person name="Hunt B.G."/>
            <person name="Goodisman M.A.D."/>
        </authorList>
    </citation>
    <scope>NUCLEOTIDE SEQUENCE [LARGE SCALE GENOMIC DNA]</scope>
    <source>
        <strain evidence="2">232</strain>
        <tissue evidence="2">Head and thorax</tissue>
    </source>
</reference>
<evidence type="ECO:0000313" key="3">
    <source>
        <dbReference type="Proteomes" id="UP001607303"/>
    </source>
</evidence>
<organism evidence="2 3">
    <name type="scientific">Vespula maculifrons</name>
    <name type="common">Eastern yellow jacket</name>
    <name type="synonym">Wasp</name>
    <dbReference type="NCBI Taxonomy" id="7453"/>
    <lineage>
        <taxon>Eukaryota</taxon>
        <taxon>Metazoa</taxon>
        <taxon>Ecdysozoa</taxon>
        <taxon>Arthropoda</taxon>
        <taxon>Hexapoda</taxon>
        <taxon>Insecta</taxon>
        <taxon>Pterygota</taxon>
        <taxon>Neoptera</taxon>
        <taxon>Endopterygota</taxon>
        <taxon>Hymenoptera</taxon>
        <taxon>Apocrita</taxon>
        <taxon>Aculeata</taxon>
        <taxon>Vespoidea</taxon>
        <taxon>Vespidae</taxon>
        <taxon>Vespinae</taxon>
        <taxon>Vespula</taxon>
    </lineage>
</organism>
<gene>
    <name evidence="2" type="ORF">V1477_020255</name>
</gene>
<evidence type="ECO:0000313" key="2">
    <source>
        <dbReference type="EMBL" id="KAL2721435.1"/>
    </source>
</evidence>
<dbReference type="AlphaFoldDB" id="A0ABD2ANL0"/>
<feature type="region of interest" description="Disordered" evidence="1">
    <location>
        <begin position="24"/>
        <end position="76"/>
    </location>
</feature>
<keyword evidence="3" id="KW-1185">Reference proteome</keyword>
<proteinExistence type="predicted"/>